<evidence type="ECO:0000256" key="3">
    <source>
        <dbReference type="ARBA" id="ARBA00022842"/>
    </source>
</evidence>
<dbReference type="Gene3D" id="3.30.540.10">
    <property type="entry name" value="Fructose-1,6-Bisphosphatase, subunit A, domain 1"/>
    <property type="match status" value="1"/>
</dbReference>
<dbReference type="OrthoDB" id="9772456at2"/>
<protein>
    <submittedName>
        <fullName evidence="5">Inositol monophosphatase</fullName>
    </submittedName>
</protein>
<feature type="binding site" evidence="4">
    <location>
        <position position="62"/>
    </location>
    <ligand>
        <name>Mg(2+)</name>
        <dbReference type="ChEBI" id="CHEBI:18420"/>
        <label>1</label>
        <note>catalytic</note>
    </ligand>
</feature>
<evidence type="ECO:0000313" key="6">
    <source>
        <dbReference type="Proteomes" id="UP000326546"/>
    </source>
</evidence>
<dbReference type="CDD" id="cd01637">
    <property type="entry name" value="IMPase_like"/>
    <property type="match status" value="1"/>
</dbReference>
<dbReference type="InterPro" id="IPR020583">
    <property type="entry name" value="Inositol_monoP_metal-BS"/>
</dbReference>
<feature type="binding site" evidence="4">
    <location>
        <position position="87"/>
    </location>
    <ligand>
        <name>Mg(2+)</name>
        <dbReference type="ChEBI" id="CHEBI:18420"/>
        <label>1</label>
        <note>catalytic</note>
    </ligand>
</feature>
<dbReference type="GO" id="GO:0007165">
    <property type="term" value="P:signal transduction"/>
    <property type="evidence" value="ECO:0007669"/>
    <property type="project" value="TreeGrafter"/>
</dbReference>
<gene>
    <name evidence="5" type="ORF">FY030_06140</name>
</gene>
<evidence type="ECO:0000256" key="1">
    <source>
        <dbReference type="ARBA" id="ARBA00022723"/>
    </source>
</evidence>
<dbReference type="AlphaFoldDB" id="A0A5J6V8P5"/>
<keyword evidence="6" id="KW-1185">Reference proteome</keyword>
<evidence type="ECO:0000256" key="4">
    <source>
        <dbReference type="PIRSR" id="PIRSR600760-2"/>
    </source>
</evidence>
<dbReference type="PANTHER" id="PTHR20854:SF4">
    <property type="entry name" value="INOSITOL-1-MONOPHOSPHATASE-RELATED"/>
    <property type="match status" value="1"/>
</dbReference>
<evidence type="ECO:0000313" key="5">
    <source>
        <dbReference type="EMBL" id="QFG70185.1"/>
    </source>
</evidence>
<dbReference type="PANTHER" id="PTHR20854">
    <property type="entry name" value="INOSITOL MONOPHOSPHATASE"/>
    <property type="match status" value="1"/>
</dbReference>
<dbReference type="InterPro" id="IPR000760">
    <property type="entry name" value="Inositol_monophosphatase-like"/>
</dbReference>
<keyword evidence="2" id="KW-0378">Hydrolase</keyword>
<reference evidence="5 6" key="1">
    <citation type="submission" date="2019-09" db="EMBL/GenBank/DDBJ databases">
        <title>Serinicoccus pratensis sp. nov., isolated from meadow soil.</title>
        <authorList>
            <person name="Zhang W."/>
        </authorList>
    </citation>
    <scope>NUCLEOTIDE SEQUENCE [LARGE SCALE GENOMIC DNA]</scope>
    <source>
        <strain evidence="5 6">W204</strain>
    </source>
</reference>
<sequence>MLTLLQEVAAEVIDPRFRALEEGQISSKSHPQDLVTVADQEAEVLITRALRAAYPQALVLGEEASAQDPGLLAAFRSAAADHAFTVDPVDGTRNFVHGSADHAVMVGEVRGGLAVRTWIWQPQHGVAYVAERGAGAWRDDRRLPQLEVEADPVGWRVRTSDPRQVGRALGPTPPMKLTWISCGIDYPKLAEGVCDAVVYRGTRPWDHVPGSLILAEVGGAVGDTRGHAYSPVREHPDLIAAASPTVLDVLSAAG</sequence>
<feature type="binding site" evidence="4">
    <location>
        <position position="206"/>
    </location>
    <ligand>
        <name>Mg(2+)</name>
        <dbReference type="ChEBI" id="CHEBI:18420"/>
        <label>1</label>
        <note>catalytic</note>
    </ligand>
</feature>
<dbReference type="PROSITE" id="PS00629">
    <property type="entry name" value="IMP_1"/>
    <property type="match status" value="1"/>
</dbReference>
<keyword evidence="1 4" id="KW-0479">Metal-binding</keyword>
<dbReference type="GO" id="GO:0008934">
    <property type="term" value="F:inositol monophosphate 1-phosphatase activity"/>
    <property type="evidence" value="ECO:0007669"/>
    <property type="project" value="TreeGrafter"/>
</dbReference>
<dbReference type="Gene3D" id="3.40.190.80">
    <property type="match status" value="1"/>
</dbReference>
<dbReference type="KEGG" id="serw:FY030_06140"/>
<feature type="binding site" evidence="4">
    <location>
        <position position="90"/>
    </location>
    <ligand>
        <name>Mg(2+)</name>
        <dbReference type="ChEBI" id="CHEBI:18420"/>
        <label>2</label>
    </ligand>
</feature>
<dbReference type="Pfam" id="PF00459">
    <property type="entry name" value="Inositol_P"/>
    <property type="match status" value="1"/>
</dbReference>
<organism evidence="5 6">
    <name type="scientific">Ornithinimicrobium pratense</name>
    <dbReference type="NCBI Taxonomy" id="2593973"/>
    <lineage>
        <taxon>Bacteria</taxon>
        <taxon>Bacillati</taxon>
        <taxon>Actinomycetota</taxon>
        <taxon>Actinomycetes</taxon>
        <taxon>Micrococcales</taxon>
        <taxon>Ornithinimicrobiaceae</taxon>
        <taxon>Ornithinimicrobium</taxon>
    </lineage>
</organism>
<dbReference type="GO" id="GO:0046872">
    <property type="term" value="F:metal ion binding"/>
    <property type="evidence" value="ECO:0007669"/>
    <property type="project" value="UniProtKB-KW"/>
</dbReference>
<dbReference type="GO" id="GO:0006020">
    <property type="term" value="P:inositol metabolic process"/>
    <property type="evidence" value="ECO:0007669"/>
    <property type="project" value="TreeGrafter"/>
</dbReference>
<dbReference type="PRINTS" id="PR00377">
    <property type="entry name" value="IMPHPHTASES"/>
</dbReference>
<dbReference type="Proteomes" id="UP000326546">
    <property type="component" value="Chromosome"/>
</dbReference>
<evidence type="ECO:0000256" key="2">
    <source>
        <dbReference type="ARBA" id="ARBA00022801"/>
    </source>
</evidence>
<proteinExistence type="predicted"/>
<comment type="cofactor">
    <cofactor evidence="4">
        <name>Mg(2+)</name>
        <dbReference type="ChEBI" id="CHEBI:18420"/>
    </cofactor>
</comment>
<dbReference type="SUPFAM" id="SSF56655">
    <property type="entry name" value="Carbohydrate phosphatase"/>
    <property type="match status" value="1"/>
</dbReference>
<keyword evidence="3 4" id="KW-0460">Magnesium</keyword>
<dbReference type="EMBL" id="CP044427">
    <property type="protein sequence ID" value="QFG70185.1"/>
    <property type="molecule type" value="Genomic_DNA"/>
</dbReference>
<name>A0A5J6V8P5_9MICO</name>
<accession>A0A5J6V8P5</accession>